<dbReference type="Pfam" id="PF13905">
    <property type="entry name" value="Thioredoxin_8"/>
    <property type="match status" value="1"/>
</dbReference>
<evidence type="ECO:0000256" key="1">
    <source>
        <dbReference type="ARBA" id="ARBA00022737"/>
    </source>
</evidence>
<dbReference type="KEGG" id="nvi:100124065"/>
<dbReference type="InterPro" id="IPR013766">
    <property type="entry name" value="Thioredoxin_domain"/>
</dbReference>
<dbReference type="InterPro" id="IPR012336">
    <property type="entry name" value="Thioredoxin-like_fold"/>
</dbReference>
<dbReference type="Gene3D" id="2.120.10.30">
    <property type="entry name" value="TolB, C-terminal domain"/>
    <property type="match status" value="3"/>
</dbReference>
<protein>
    <recommendedName>
        <fullName evidence="2">Thioredoxin domain-containing protein</fullName>
    </recommendedName>
</protein>
<dbReference type="FunCoup" id="A0A7M7LMU8">
    <property type="interactions" value="696"/>
</dbReference>
<organism evidence="3 4">
    <name type="scientific">Nasonia vitripennis</name>
    <name type="common">Parasitic wasp</name>
    <dbReference type="NCBI Taxonomy" id="7425"/>
    <lineage>
        <taxon>Eukaryota</taxon>
        <taxon>Metazoa</taxon>
        <taxon>Ecdysozoa</taxon>
        <taxon>Arthropoda</taxon>
        <taxon>Hexapoda</taxon>
        <taxon>Insecta</taxon>
        <taxon>Pterygota</taxon>
        <taxon>Neoptera</taxon>
        <taxon>Endopterygota</taxon>
        <taxon>Hymenoptera</taxon>
        <taxon>Apocrita</taxon>
        <taxon>Proctotrupomorpha</taxon>
        <taxon>Chalcidoidea</taxon>
        <taxon>Pteromalidae</taxon>
        <taxon>Pteromalinae</taxon>
        <taxon>Nasonia</taxon>
    </lineage>
</organism>
<evidence type="ECO:0000313" key="3">
    <source>
        <dbReference type="EnsemblMetazoa" id="XP_001607897"/>
    </source>
</evidence>
<dbReference type="SUPFAM" id="SSF52833">
    <property type="entry name" value="Thioredoxin-like"/>
    <property type="match status" value="1"/>
</dbReference>
<dbReference type="SMR" id="A0A7M7LMU8"/>
<feature type="domain" description="Thioredoxin" evidence="2">
    <location>
        <begin position="122"/>
        <end position="277"/>
    </location>
</feature>
<dbReference type="InParanoid" id="A0A7M7LMU8"/>
<dbReference type="InterPro" id="IPR011042">
    <property type="entry name" value="6-blade_b-propeller_TolB-like"/>
</dbReference>
<dbReference type="CDD" id="cd14951">
    <property type="entry name" value="NHL-2_like"/>
    <property type="match status" value="1"/>
</dbReference>
<accession>A0A7M7LMU8</accession>
<dbReference type="InterPro" id="IPR036249">
    <property type="entry name" value="Thioredoxin-like_sf"/>
</dbReference>
<proteinExistence type="predicted"/>
<dbReference type="PANTHER" id="PTHR46388">
    <property type="entry name" value="NHL REPEAT-CONTAINING PROTEIN 2"/>
    <property type="match status" value="1"/>
</dbReference>
<name>A0A7M7LMU8_NASVI</name>
<dbReference type="PROSITE" id="PS51352">
    <property type="entry name" value="THIOREDOXIN_2"/>
    <property type="match status" value="1"/>
</dbReference>
<dbReference type="InterPro" id="IPR001258">
    <property type="entry name" value="NHL_repeat"/>
</dbReference>
<dbReference type="EnsemblMetazoa" id="XM_001607847">
    <property type="protein sequence ID" value="XP_001607897"/>
    <property type="gene ID" value="LOC100124065"/>
</dbReference>
<dbReference type="PANTHER" id="PTHR46388:SF2">
    <property type="entry name" value="NHL REPEAT-CONTAINING PROTEIN 2"/>
    <property type="match status" value="1"/>
</dbReference>
<dbReference type="GeneID" id="100124065"/>
<evidence type="ECO:0000313" key="4">
    <source>
        <dbReference type="Proteomes" id="UP000002358"/>
    </source>
</evidence>
<reference evidence="3" key="1">
    <citation type="submission" date="2021-01" db="UniProtKB">
        <authorList>
            <consortium name="EnsemblMetazoa"/>
        </authorList>
    </citation>
    <scope>IDENTIFICATION</scope>
</reference>
<evidence type="ECO:0000259" key="2">
    <source>
        <dbReference type="PROSITE" id="PS51352"/>
    </source>
</evidence>
<keyword evidence="1" id="KW-0677">Repeat</keyword>
<dbReference type="Proteomes" id="UP000002358">
    <property type="component" value="Chromosome 5"/>
</dbReference>
<dbReference type="SUPFAM" id="SSF101898">
    <property type="entry name" value="NHL repeat"/>
    <property type="match status" value="1"/>
</dbReference>
<keyword evidence="4" id="KW-1185">Reference proteome</keyword>
<dbReference type="OrthoDB" id="273823at2759"/>
<dbReference type="AlphaFoldDB" id="A0A7M7LMU8"/>
<dbReference type="InterPro" id="IPR045302">
    <property type="entry name" value="NHL2_NHL_rpt_dom"/>
</dbReference>
<dbReference type="Pfam" id="PF01436">
    <property type="entry name" value="NHL"/>
    <property type="match status" value="2"/>
</dbReference>
<dbReference type="Gene3D" id="3.40.30.10">
    <property type="entry name" value="Glutaredoxin"/>
    <property type="match status" value="1"/>
</dbReference>
<dbReference type="RefSeq" id="XP_001607897.2">
    <property type="nucleotide sequence ID" value="XM_001607847.6"/>
</dbReference>
<sequence length="768" mass="85091">MTIMPCVGLRSAFFTKSLASLLYSATRRVVRSSIVNLNLTTPPRRDFHKSSASHFGFGDRANLANHYFEHLRRFAERSKNMNVQSVVEDLTQTCVVLRTVLRSSKDEKEKEEIVLKHIKAYADSGVQVNDFAKGLEWFNVSESLSMYKHLAGKIVVLDFFTYCCINCMHILPDLEALEKRFTIQDGLVVVGVHSAKFANERDSSKILSAVQRYNIGHPVVNDAKLSMWRDIGIVCWPSLVVLGPKGQPLFVLLGEGHREDLFLYTKIALKYFKSLKQISNDSIPLKLAQHILPMNKGSLLFPGKIHSFKTDAGEKLVVSDTGNNRILIMGKDGKVEHVVGGYSPGFKDGDFETARFNAPQGVCVLKDDVFVADNENHAIRKINLKTKTVISIAGTGSQGRDYTGGKIGKEQELSSPWDVAIYQHEQKGETVPVLLIAIAGSHQIWALFLEDTIWWKNKQCKAGTCCNIVGNGKEANRNNTYPHAASLAQPSGLAVSQELKSVFFADSESSTVRRVCLDDGKVFAVCGADNDPSNLHCFGDQDGKKYSAKLQHPLGVAWNKFDQMVYIADTYNHKIKKTDSEGNCVTVCGEGKPSKNSIFNEPSGLAVSQNGDILYIADTNNHSIKTLDLKDIQKIDVLPVVLPAEAWNRGDHTFNFKVAVSTNEANLSLTFNPTFNDDLKLNAEAPQKWSLNLPSIDWNASQSNGDLSTPLSIKIPPGNEEKQMHIMLDVMTCRATECIPKKLSVVYTIVRDAAAPATVVEKKELNIR</sequence>